<dbReference type="Gene3D" id="2.60.40.10">
    <property type="entry name" value="Immunoglobulins"/>
    <property type="match status" value="1"/>
</dbReference>
<keyword evidence="3" id="KW-1185">Reference proteome</keyword>
<comment type="caution">
    <text evidence="2">The sequence shown here is derived from an EMBL/GenBank/DDBJ whole genome shotgun (WGS) entry which is preliminary data.</text>
</comment>
<reference evidence="2 3" key="1">
    <citation type="submission" date="2017-10" db="EMBL/GenBank/DDBJ databases">
        <title>The draft genome sequence of Lewinella nigricans NBRC 102662.</title>
        <authorList>
            <person name="Wang K."/>
        </authorList>
    </citation>
    <scope>NUCLEOTIDE SEQUENCE [LARGE SCALE GENOMIC DNA]</scope>
    <source>
        <strain evidence="2 3">NBRC 102662</strain>
    </source>
</reference>
<accession>A0A2D0MXG7</accession>
<sequence length="5910" mass="624020">ATGLTDYSETPVDITGQEAAYGLTITETCNYTTTYVDTQTGTCPIVITRTFTVTDDCLNVGTDVQTITIDDTTAPVVTAPDDDAIEACDVATGLTDYSETPVDITGQEAAYGLTVTEACDYTVTYVDTQAGTCPIVITRTFTVTDECLNIGTDVQTITIDDTTAPVVTAPDDDTIEACDATTSLPDYSETPVDITGQEGNYGLTITEACNYTTTYVDTQTGTCPVVITRTFTVTDECLNVGTDVQTITIGDTTDPVVTAPDDDTIEACDVGTGLTDYSETPVDITGQEGAYGLTITEACNYTTTYVDTQTGTCPVVITRTFTVTDDCLKVGTDVQTITIDDTTAPVVTAPDDDAIEACDVATGLTDYSETPVDITGQEGAYGLTVTEACDYTVTYVDTQAGTCPIVITRTFTVTDECLNVGTDVQTITIDDTTAPVVTAPDDDTIEACDATTSLGDYSETLVDITGQEAAYGLTITEACDYTTTYIDTQTGSCPVVITRTFTVTDECLNVGTDVQTITIDDTTAPVVTAPDDDTIEACDVATGLTDYSETPVDITGQEGAYGLTITETCNYTTTYVDTQTGTCPIVITRTFTVTDDCLNVGTDVQTITIDDTTAPVVTAPDDDTIEACDVATGLTDYSETPVDITGQEAAYGLTVTEACDYTVTYVDMQAGTCPIVITRTFTVTDECLNVGTDVQTITIDDTTAPVVTAPDDDTIEACDATTSLPDYSETPVDITGQEGNYGLTITEACNYTTTYVDTQTGTCPVVITRTFTVTDECLNVGTDVQTITIGDTTDPVVTAPDDDTIEACDVATGLTDYSETPVDITGQEGAYGLTITEACNYTTTYVDTQTGTCPIVITRTFTVTDDCLNVGTDVQTITIDDTTAPVVTAPDDDTIEACDVATGLTDYSETPVDITGQEGAYGLTVTEACDYTVTYVDIQTGSCPIVITRTFTVTDECLNVGTDVQTITIDDTTAPVVTAPDDDTIEACDASTSLGDYSETPVDITGQEAAYGLTITEACDYTTTYVDTQTGSCPVVITRTFTVTDECLNVGTDVQTITIDDTTAPVVTAPDDDAIEACDVATGLTDYSETPVDITGQEGTYGLTITETCNYTTTYVDTQTGTCPIVITRTFTVTDDCLNVGTDVQTITIDDTTAPVVTAPDDDTIESCDVTTGLADYSETPVDITGQEGTYGVTVDEACDYTITYVDTQTGTCPIVITRTFTVTDECLNVGTDVQTITIGDTTDPVVTAPDDVVFEACDATTSLPDYSETPVDITGQEGVYGLSVTEACDYTITYVDTQTGTCPIVITRTFTVTDECLNVGTDVQTITIGDTTDPVVTAPDDDTVEACDVAGGLADYSETPVDITGQEGTYGVTVTEACDYTVTYVDTQSGTCPIVITRTFTVTDECQNVGTDVQIITIEDTTSPTVNCPGDVTVSCSAEVPVEDITLINALDNCGSVTVTFVQDVSDNLSCSETITRTYRVTDDCGNTADCEQLIVINDLTAPVFEDPPADVTVECIEAVLPAPDLTWTDNCDGSGSVPGIDTDNGGSYTRTWTYTDACGNTTAVTQVITIGVLAVSLEPVAPLCINAGPQQIIVDKPGGTWTGAVNTNGMFNPAANGAGVHMVGYIYMNAEGCQATDEIAVTVLARESETIDQTICEGESLTINGNTYENPGIYTDTIPSGSVNGCDSILNINLIVLESDTVNIAETICEGATYNLGNQSLTTTGTYQATFTAENGCDSLVVLDLTVLPAYEETLDEEICDGESYGFGSQTLTTGGTYTETFTAENGCDSTVTLNLTILPTFTEAVAADICDGDSYEFGTQTLTIGGTYTEVFTAANGCDSTVTLTLTVLPTFAETITAEICDGDSYELGTQTLTIGGTYTEVFTAANGCDSTVTLTLTILPIYVETVDAEICDGDSYELGTQTLTTGGTYTEVFTAANGCDSTVTLNLTVLPILTETIDAEICDDDFYTFGNQNISTPGTYTETFTSSIGCDSVVTLNLTVLPTFTEAVAADICDGESYEFGPQTLTTGGTYTEIFTAANGCDSTVTLTLTILPTFTETIDAEICDGDSYEFGPQTLTTGGTYTEVFTAANGCDSTVTLNLTILPTFTETVDAEICDGDSYEFGTQTLTTDGTYTEVFTASNGCDSTVTLNLTVLPILTETIDAEICDNDFYTFGNQNISTPGTYTETFTSSIGCDSTVTLNLTVLPTFTEAVTAEICDGDSYEFGTQTLTTGGTYTEIFTAANGCDSTVTLTLTILPTFTETIDAEICDGDSYEFGPQTLTTGGTYTEVFTAANGCDSTVTLNLTILPTFTETVDVEICDGDSFEFGTQTLTADGTYTEVFTAANGCDSTVTLNLTVLPILTETIDAEICDDDFYTFGNQNISTPGTYTETFTSSIGCDSTVTLNLTVLPTFTEAVAAEICDGDSYEFGNQTLTTGGTYTEVFTAENGCDSTVTLTLTILPTFTETIAAEICDGDSYEFGNQTLTTGGTYTEVFTAANGCDSTVTLTLTILPTFTEAIDVEICEGYNYQFGTQTLTADGTYTEVFTAANGCDSTVTLTLTVLPELTESISAEICEGETYPFDGQDLDADGTYTATFTASNGCDSTVTLTLTILPDLTESIAAEICEGETYPFDGQDLDTGGTYTATFTASNGCDSTVTLTLTILPDLEESITAEICEGETYPFDGQDLDAEGTYTATYTASNGCDSTVTLTLTILPDLTESITAEICEGETYPFDGQDLDTDGTYTAVFPASNGCDSTVTLTLTVLPELTESITAEICEGETYPFDGQDLDADGTYTGTFTASNGCDSTVTLTLTVLPELTESIAAEICDGETYTFDGQDLDESGTYTGTFTASSGCDSIVTLTLTVLPELEEAITAEICEGETYTFDGQDLDTDGTYTATYTGSNGCDSTVTLTLTVLPELAESISAEICEGETYPFDGQDLDTDGTYTAVFTASNGCDSTVTLTLTVLPELEESITAEICEGETYPFDGQDLDADGTYTAVFPGSNGCDSTVTLTLTVLPELTESITAEICEGETYTFDGQDLDADGTYTGTFTSSSGCDSIVTLTLTVLPELEEAITAEICEGETYTFDGQDLDTDGTYTAAYTGSNGCDSTVTLTLTVLPELEEAIAAEICDGETYTFDGQDLDTDGTYTAVFTASNGCDSTVTLTLTVLPTFEVTIDEAICEGDTYSFGGQDIAIGGTYTEVFTASNGCDSTVTLNLEILPELSSTIDEEICEGDVYEFGTQSLDETGTYTETFVSSLGCDSIVTLNLTVLPQLEETIDVVICEGESYTLGAQDLSSPGTYTETFISSIGCDSIVTLHLEVINIEVTVDNIICDDAGTPQDPSDDLFTFEITVTNDSLRNGWTTSNGETGDYNTTVILGPYLISDGDLNLDLWDTDQPDCITSFEVTAPPPCSEDCAIEAIVSNIICDDNGTPGITDDDLFYFDISATGVNVGDNWTATLNGDVLVPSAAYDETVTGLGPFNIIDGNLSVTVTDVDDPNNCPVIVEVIAPPFCSEPCTIAIELIGPFCDDNGTPSDPLDDEFTFQILVTGGGDDPNGWTDQNGRTGTYGVAADFGPFPISGGAINLVITDIDLEYCSNTIDVDPPATCSELCLITLTPIDTLCDVNGTPYTAGDDIFTFTLIVDGSNLSDSWVSNDASQPTGAYGTPVTFGPYDIADGDVSIVITDSVDPDCEETITIAAPEPCSGECEIEAVLSNVTCLDNGTPSNPNDDLYTYEITVSGGNAAGPQGWVDSYGTTAEYDSVVVFGPFPIVNGPRFHIITDSLFAGCFTTLTVNPPAPCSNTCDINAVLTEGPICDDNGTPLDPTDDAFSFQVTVEAANGSIQGWTSTDPNTPNGTYGAAANFGPYLISGGAVTITFTDRADPNCVSTITVTPPDACSFQCDIDIELVATPCDPNGTPLDPSDDQFYVLAEVTGINTGGSYRIVGFPGLHPYGQVNVIGPYPISGGRVCVEVYDRVDGSCTATICTDPPPTCAECEINAQVLEKRCEDNGTPEDPTDDIFYFDVIVTGQNASGLGWRQVDIFNNTLLSGLYGEVKTFGPYSIADGVVSIRIRDKTDSACKVDFTVTPPESCSDECDETVTLEEELCPGESVTFFDREISSAGTYFETKPGEAANGCDVIYQLTVVVLEEAEGTISATICEGETYTFGSDQLTSAGTYTRVLAGQAANGCDSTVILTLDVLPNARQIINASICEGESYGAGGDDFTEEGTYTILLEGQAANSCDSIITLNLTVHEPVDETVTATICAGEVFEFNGKQYDTAGTYQDVDEGGSIDGCDINYTIIVEVVPLATGTVNAEICAGETFRFNGQDYSTAGTYTHTIQGGSAAGCDSTVTLVLKINQPVTNEITATICEGETFTLNGKTYSQPGTYMDSETGGSADGCDSTLILHLDVNDVVFIDDTAEICEGESYDFFGRTLTTSGVYRDTMIGGSPTGCDVVNQLTLTVKPPATNNVDAEICEGETYTVGGEVFDQDGVYTVVLAGEAANGCDSTIVLTLTVFESEGETIEATICEGEVFEFNGKTYDTAGTYTDVVMNAGNAGCDVNYIIIIEVVPVATETVNAEICAGESIFFNGEEYDTAGSYEHTLIGASADGCDSIVTLVLTVNQPVTNEINATICAGETYTLNGETYSQPGTYTDVIENGSADGCDSTLILNLQVNDVVLVEESAEICEGETYRFGGVDLSDSGVYRDTMIGASPSGCDVVTTLTLTVQQPSTATIVRSICEGESIVFGGETYTESGTYTEFLAGGNAVGCDSTTTLILTVNDQVINEISATICEGESYEFEGQILTQSGVYTELFPQGSSAGCDSLIRLDLQVLEPGELVRNVQICTGESYTFNGEVYTTTGTYFDTIFNGAANGCDSLLVLNLEVEDAVTNEIDATICEGEPYTINGNEYDTPGTHMEVITGGSAAGCDSIIILNLEVETAVVNEIDVTICEGEEYTIGSDTYTTSGMYSTTIPGGAANGCDSTIILNLQVNQPVTNPISASFCAGDSYELNGTTYTAGGTYRDTLFGAAANGCDSILVLTLEELPVAINEIYGEICEGNAFEVNGRFYFEAGTYTDIIPGGAANGCDSILQIELIILPLGTYEESATICAGDNFSWNGRIYNTTGEYEIVLPGAAANGCDSVLTLNLTVLPELIPTIVGAPYLCAGEGTTVYVDGDFVSYLWSTGATTPSIYVEEPGVYSVTVTSDRGCEGTNSINIQEAPSPVADAGEDTAFDCGAPTVTLDGSGSSADVILFEWSGPGITSTTRNHIYPVVSQAGMYILEVTNGFGCMDRDTVIVEEGDLPPLADAGPNRLITCDVPEATLLGSTNSPNPMYTWSGPGINDSNRHLQNPTVSFGGVYTLVVEDTVTGCVSEPVEVYVGVNTEAPLAVIRQLGDLDCYTSVITLFGNTDGDADQYEFRWTQNGEYMGNGQSIQVTEGGWVVLSVLDTINGCPAIDSLLVEDKTEYPAANAGDPAELNCYQETAILKGAASNAPYITYTWTGPDGGIISGGNTLTPEVGTAGTYYLMVQDTINGCNRMDSVIVTIDDGSPIAILEDSLLLSCGVAQMIIDGSRSSSGQGISYQWTTIGGNIVGSTQVQNIEVSSAGLYIQSVFDVGNGCTDQDTILVYGPLLPNSANVLTTPSCADSNTGIIEVDAVEGGSPPYVYSINGESGPFSTEPVFEGLAPGPYRLVIEDVVGCQWDTTLVIAELDPIQVLVSARTDKIDWGDFIQLNGQTDLMDDMIDSLFWSPGNNLSCINCYDPIANPDSTKVYTFTVIDTLGCEGSASLTIYVDRTKGVYIPNAFSPNGDGENDYFTIYGNENVELIEELMIFDRWGELVFIAEDFLPNVPQFGWDGWFRRKNSQRPMNAAVFAFFTRVRFKDGTSQIFKGDLTLVR</sequence>
<dbReference type="InterPro" id="IPR007110">
    <property type="entry name" value="Ig-like_dom"/>
</dbReference>
<dbReference type="PROSITE" id="PS50835">
    <property type="entry name" value="IG_LIKE"/>
    <property type="match status" value="1"/>
</dbReference>
<name>A0A2D0MXG7_FLAN2</name>
<feature type="non-terminal residue" evidence="2">
    <location>
        <position position="1"/>
    </location>
</feature>
<evidence type="ECO:0000313" key="3">
    <source>
        <dbReference type="Proteomes" id="UP000223913"/>
    </source>
</evidence>
<dbReference type="InterPro" id="IPR057078">
    <property type="entry name" value="HYR-4C"/>
</dbReference>
<dbReference type="InterPro" id="IPR013783">
    <property type="entry name" value="Ig-like_fold"/>
</dbReference>
<proteinExistence type="predicted"/>
<feature type="domain" description="Ig-like" evidence="1">
    <location>
        <begin position="5467"/>
        <end position="5595"/>
    </location>
</feature>
<dbReference type="InterPro" id="IPR026341">
    <property type="entry name" value="T9SS_type_B"/>
</dbReference>
<dbReference type="Pfam" id="PF23237">
    <property type="entry name" value="HYR_4C"/>
    <property type="match status" value="1"/>
</dbReference>
<dbReference type="NCBIfam" id="TIGR04131">
    <property type="entry name" value="Bac_Flav_CTERM"/>
    <property type="match status" value="1"/>
</dbReference>
<protein>
    <recommendedName>
        <fullName evidence="1">Ig-like domain-containing protein</fullName>
    </recommendedName>
</protein>
<dbReference type="Proteomes" id="UP000223913">
    <property type="component" value="Unassembled WGS sequence"/>
</dbReference>
<evidence type="ECO:0000313" key="2">
    <source>
        <dbReference type="EMBL" id="PHN00954.1"/>
    </source>
</evidence>
<organism evidence="2 3">
    <name type="scientific">Flavilitoribacter nigricans (strain ATCC 23147 / DSM 23189 / NBRC 102662 / NCIMB 1420 / SS-2)</name>
    <name type="common">Lewinella nigricans</name>
    <dbReference type="NCBI Taxonomy" id="1122177"/>
    <lineage>
        <taxon>Bacteria</taxon>
        <taxon>Pseudomonadati</taxon>
        <taxon>Bacteroidota</taxon>
        <taxon>Saprospiria</taxon>
        <taxon>Saprospirales</taxon>
        <taxon>Lewinellaceae</taxon>
        <taxon>Flavilitoribacter</taxon>
    </lineage>
</organism>
<dbReference type="EMBL" id="PDUD01000068">
    <property type="protein sequence ID" value="PHN00954.1"/>
    <property type="molecule type" value="Genomic_DNA"/>
</dbReference>
<dbReference type="Pfam" id="PF13585">
    <property type="entry name" value="CHU_C"/>
    <property type="match status" value="1"/>
</dbReference>
<gene>
    <name evidence="2" type="ORF">CRP01_39640</name>
</gene>
<dbReference type="OrthoDB" id="7794186at2"/>
<evidence type="ECO:0000259" key="1">
    <source>
        <dbReference type="PROSITE" id="PS50835"/>
    </source>
</evidence>